<sequence>MEKSLVVSSVDDSVHAFTDHRVSRLFLCLRGIYFFLKRKKINQTNWAFHISKIFLIWAKIFVLVQWPISGPSLHLP</sequence>
<protein>
    <submittedName>
        <fullName evidence="2">Predicted protein</fullName>
    </submittedName>
</protein>
<keyword evidence="1" id="KW-0472">Membrane</keyword>
<keyword evidence="1" id="KW-0812">Transmembrane</keyword>
<evidence type="ECO:0000313" key="3">
    <source>
        <dbReference type="Proteomes" id="UP000008694"/>
    </source>
</evidence>
<keyword evidence="3" id="KW-1185">Reference proteome</keyword>
<gene>
    <name evidence="2" type="ORF">ARALYDRAFT_912405</name>
</gene>
<organism evidence="3">
    <name type="scientific">Arabidopsis lyrata subsp. lyrata</name>
    <name type="common">Lyre-leaved rock-cress</name>
    <dbReference type="NCBI Taxonomy" id="81972"/>
    <lineage>
        <taxon>Eukaryota</taxon>
        <taxon>Viridiplantae</taxon>
        <taxon>Streptophyta</taxon>
        <taxon>Embryophyta</taxon>
        <taxon>Tracheophyta</taxon>
        <taxon>Spermatophyta</taxon>
        <taxon>Magnoliopsida</taxon>
        <taxon>eudicotyledons</taxon>
        <taxon>Gunneridae</taxon>
        <taxon>Pentapetalae</taxon>
        <taxon>rosids</taxon>
        <taxon>malvids</taxon>
        <taxon>Brassicales</taxon>
        <taxon>Brassicaceae</taxon>
        <taxon>Camelineae</taxon>
        <taxon>Arabidopsis</taxon>
    </lineage>
</organism>
<dbReference type="HOGENOM" id="CLU_2657841_0_0_1"/>
<dbReference type="AlphaFoldDB" id="D7M8J5"/>
<evidence type="ECO:0000256" key="1">
    <source>
        <dbReference type="SAM" id="Phobius"/>
    </source>
</evidence>
<dbReference type="EMBL" id="GL348719">
    <property type="protein sequence ID" value="EFH45164.1"/>
    <property type="molecule type" value="Genomic_DNA"/>
</dbReference>
<name>D7M8J5_ARALL</name>
<dbReference type="Gramene" id="scaffold_700147.1">
    <property type="protein sequence ID" value="scaffold_700147.1"/>
    <property type="gene ID" value="scaffold_700147.1"/>
</dbReference>
<feature type="transmembrane region" description="Helical" evidence="1">
    <location>
        <begin position="46"/>
        <end position="68"/>
    </location>
</feature>
<dbReference type="Proteomes" id="UP000008694">
    <property type="component" value="Unassembled WGS sequence"/>
</dbReference>
<proteinExistence type="predicted"/>
<evidence type="ECO:0000313" key="2">
    <source>
        <dbReference type="EMBL" id="EFH45164.1"/>
    </source>
</evidence>
<accession>D7M8J5</accession>
<reference evidence="3" key="1">
    <citation type="journal article" date="2011" name="Nat. Genet.">
        <title>The Arabidopsis lyrata genome sequence and the basis of rapid genome size change.</title>
        <authorList>
            <person name="Hu T.T."/>
            <person name="Pattyn P."/>
            <person name="Bakker E.G."/>
            <person name="Cao J."/>
            <person name="Cheng J.-F."/>
            <person name="Clark R.M."/>
            <person name="Fahlgren N."/>
            <person name="Fawcett J.A."/>
            <person name="Grimwood J."/>
            <person name="Gundlach H."/>
            <person name="Haberer G."/>
            <person name="Hollister J.D."/>
            <person name="Ossowski S."/>
            <person name="Ottilar R.P."/>
            <person name="Salamov A.A."/>
            <person name="Schneeberger K."/>
            <person name="Spannagl M."/>
            <person name="Wang X."/>
            <person name="Yang L."/>
            <person name="Nasrallah M.E."/>
            <person name="Bergelson J."/>
            <person name="Carrington J.C."/>
            <person name="Gaut B.S."/>
            <person name="Schmutz J."/>
            <person name="Mayer K.F.X."/>
            <person name="Van de Peer Y."/>
            <person name="Grigoriev I.V."/>
            <person name="Nordborg M."/>
            <person name="Weigel D."/>
            <person name="Guo Y.-L."/>
        </authorList>
    </citation>
    <scope>NUCLEOTIDE SEQUENCE [LARGE SCALE GENOMIC DNA]</scope>
    <source>
        <strain evidence="3">cv. MN47</strain>
    </source>
</reference>
<keyword evidence="1" id="KW-1133">Transmembrane helix</keyword>